<gene>
    <name evidence="2" type="ORF">LARSCL_LOCUS2668</name>
</gene>
<name>A0AAV1Z2W5_9ARAC</name>
<sequence length="140" mass="16265">MFPVRGKTCFVLVITWLLGAPCFLGHTQSNDPILKYICSQDIGRQFWKDLMQCNVVLNQEFLLALSTCIPSSTLDEAESTRVYICSCPEKWVKMMDCLNMHLIQLQVRRMTALFTRLFKFSWITRILIWKLGPVQSIENV</sequence>
<keyword evidence="1" id="KW-0732">Signal</keyword>
<dbReference type="AlphaFoldDB" id="A0AAV1Z2W5"/>
<evidence type="ECO:0000313" key="3">
    <source>
        <dbReference type="Proteomes" id="UP001497382"/>
    </source>
</evidence>
<reference evidence="2 3" key="1">
    <citation type="submission" date="2024-04" db="EMBL/GenBank/DDBJ databases">
        <authorList>
            <person name="Rising A."/>
            <person name="Reimegard J."/>
            <person name="Sonavane S."/>
            <person name="Akerstrom W."/>
            <person name="Nylinder S."/>
            <person name="Hedman E."/>
            <person name="Kallberg Y."/>
        </authorList>
    </citation>
    <scope>NUCLEOTIDE SEQUENCE [LARGE SCALE GENOMIC DNA]</scope>
</reference>
<dbReference type="Proteomes" id="UP001497382">
    <property type="component" value="Unassembled WGS sequence"/>
</dbReference>
<accession>A0AAV1Z2W5</accession>
<keyword evidence="3" id="KW-1185">Reference proteome</keyword>
<feature type="chain" id="PRO_5043550505" evidence="1">
    <location>
        <begin position="30"/>
        <end position="140"/>
    </location>
</feature>
<evidence type="ECO:0000256" key="1">
    <source>
        <dbReference type="SAM" id="SignalP"/>
    </source>
</evidence>
<proteinExistence type="predicted"/>
<protein>
    <submittedName>
        <fullName evidence="2">Uncharacterized protein</fullName>
    </submittedName>
</protein>
<dbReference type="EMBL" id="CAXIEN010000018">
    <property type="protein sequence ID" value="CAL1265664.1"/>
    <property type="molecule type" value="Genomic_DNA"/>
</dbReference>
<organism evidence="2 3">
    <name type="scientific">Larinioides sclopetarius</name>
    <dbReference type="NCBI Taxonomy" id="280406"/>
    <lineage>
        <taxon>Eukaryota</taxon>
        <taxon>Metazoa</taxon>
        <taxon>Ecdysozoa</taxon>
        <taxon>Arthropoda</taxon>
        <taxon>Chelicerata</taxon>
        <taxon>Arachnida</taxon>
        <taxon>Araneae</taxon>
        <taxon>Araneomorphae</taxon>
        <taxon>Entelegynae</taxon>
        <taxon>Araneoidea</taxon>
        <taxon>Araneidae</taxon>
        <taxon>Larinioides</taxon>
    </lineage>
</organism>
<comment type="caution">
    <text evidence="2">The sequence shown here is derived from an EMBL/GenBank/DDBJ whole genome shotgun (WGS) entry which is preliminary data.</text>
</comment>
<evidence type="ECO:0000313" key="2">
    <source>
        <dbReference type="EMBL" id="CAL1265664.1"/>
    </source>
</evidence>
<feature type="signal peptide" evidence="1">
    <location>
        <begin position="1"/>
        <end position="29"/>
    </location>
</feature>